<name>A0A4Q1A946_9BACT</name>
<feature type="non-terminal residue" evidence="1">
    <location>
        <position position="1"/>
    </location>
</feature>
<dbReference type="Proteomes" id="UP000289758">
    <property type="component" value="Unassembled WGS sequence"/>
</dbReference>
<dbReference type="EMBL" id="PDKK01000050">
    <property type="protein sequence ID" value="RXJ98958.1"/>
    <property type="molecule type" value="Genomic_DNA"/>
</dbReference>
<comment type="caution">
    <text evidence="1">The sequence shown here is derived from an EMBL/GenBank/DDBJ whole genome shotgun (WGS) entry which is preliminary data.</text>
</comment>
<keyword evidence="2" id="KW-1185">Reference proteome</keyword>
<sequence>ATPEDQLSILSSARRIAKKVVVVTMETMDDMIHEAGFEITDRCITRKGSFTRQILVCE</sequence>
<proteinExistence type="predicted"/>
<protein>
    <submittedName>
        <fullName evidence="1">RNA methyltransferase</fullName>
    </submittedName>
</protein>
<organism evidence="1 2">
    <name type="scientific">Halarcobacter ebronensis</name>
    <dbReference type="NCBI Taxonomy" id="1462615"/>
    <lineage>
        <taxon>Bacteria</taxon>
        <taxon>Pseudomonadati</taxon>
        <taxon>Campylobacterota</taxon>
        <taxon>Epsilonproteobacteria</taxon>
        <taxon>Campylobacterales</taxon>
        <taxon>Arcobacteraceae</taxon>
        <taxon>Halarcobacter</taxon>
    </lineage>
</organism>
<dbReference type="GO" id="GO:0032259">
    <property type="term" value="P:methylation"/>
    <property type="evidence" value="ECO:0007669"/>
    <property type="project" value="UniProtKB-KW"/>
</dbReference>
<gene>
    <name evidence="1" type="ORF">CRV07_15380</name>
</gene>
<dbReference type="GO" id="GO:0008168">
    <property type="term" value="F:methyltransferase activity"/>
    <property type="evidence" value="ECO:0007669"/>
    <property type="project" value="UniProtKB-KW"/>
</dbReference>
<evidence type="ECO:0000313" key="1">
    <source>
        <dbReference type="EMBL" id="RXJ98958.1"/>
    </source>
</evidence>
<evidence type="ECO:0000313" key="2">
    <source>
        <dbReference type="Proteomes" id="UP000289758"/>
    </source>
</evidence>
<keyword evidence="1" id="KW-0808">Transferase</keyword>
<accession>A0A4Q1A946</accession>
<keyword evidence="1" id="KW-0489">Methyltransferase</keyword>
<reference evidence="1 2" key="1">
    <citation type="submission" date="2017-10" db="EMBL/GenBank/DDBJ databases">
        <title>Genomics of the genus Arcobacter.</title>
        <authorList>
            <person name="Perez-Cataluna A."/>
            <person name="Figueras M.J."/>
        </authorList>
    </citation>
    <scope>NUCLEOTIDE SEQUENCE [LARGE SCALE GENOMIC DNA]</scope>
    <source>
        <strain evidence="1 2">CECT 8441</strain>
    </source>
</reference>
<dbReference type="AlphaFoldDB" id="A0A4Q1A946"/>